<evidence type="ECO:0000313" key="1">
    <source>
        <dbReference type="EMBL" id="BAX80224.1"/>
    </source>
</evidence>
<dbReference type="KEGG" id="mbas:ALGA_1864"/>
<dbReference type="RefSeq" id="WP_096429087.1">
    <property type="nucleotide sequence ID" value="NZ_AP018042.1"/>
</dbReference>
<dbReference type="GO" id="GO:0033104">
    <property type="term" value="C:type VI protein secretion system complex"/>
    <property type="evidence" value="ECO:0007669"/>
    <property type="project" value="InterPro"/>
</dbReference>
<name>A0A1Y1CIS2_9BACT</name>
<reference evidence="2" key="2">
    <citation type="journal article" date="2020" name="Antonie Van Leeuwenhoek">
        <title>Labilibaculum antarcticum sp. nov., a novel facultative anaerobic, psychrotorelant bacterium isolated from marine sediment of Antarctica.</title>
        <authorList>
            <person name="Watanabe M."/>
            <person name="Kojima H."/>
            <person name="Fukui M."/>
        </authorList>
    </citation>
    <scope>NUCLEOTIDE SEQUENCE [LARGE SCALE GENOMIC DNA]</scope>
    <source>
        <strain evidence="2">SPP2</strain>
    </source>
</reference>
<proteinExistence type="predicted"/>
<dbReference type="Proteomes" id="UP000218267">
    <property type="component" value="Chromosome"/>
</dbReference>
<keyword evidence="2" id="KW-1185">Reference proteome</keyword>
<dbReference type="AlphaFoldDB" id="A0A1Y1CIS2"/>
<reference evidence="1 2" key="1">
    <citation type="journal article" date="2018" name="Mar. Genomics">
        <title>Complete genome sequence of Marinifilaceae bacterium strain SPP2, isolated from the Antarctic marine sediment.</title>
        <authorList>
            <person name="Watanabe M."/>
            <person name="Kojima H."/>
            <person name="Fukui M."/>
        </authorList>
    </citation>
    <scope>NUCLEOTIDE SEQUENCE [LARGE SCALE GENOMIC DNA]</scope>
    <source>
        <strain evidence="1 2">SPP2</strain>
    </source>
</reference>
<accession>A0A1Y1CIS2</accession>
<dbReference type="InterPro" id="IPR041408">
    <property type="entry name" value="Hcp_Tssd"/>
</dbReference>
<sequence length="132" mass="14821">MSFLAEFIIDNSVAKVISCHFGMDQSITVNGRASQKPVGGGIIELELESTSSTEFFDWMASPDQRKSGSVTFYRRDAMSRLKRLDFTDALCVSYHEYFHAEGSHPMITKMKLSAREISLEDVSVVNDWNAEA</sequence>
<gene>
    <name evidence="1" type="ORF">ALGA_1864</name>
</gene>
<evidence type="ECO:0008006" key="3">
    <source>
        <dbReference type="Google" id="ProtNLM"/>
    </source>
</evidence>
<organism evidence="1 2">
    <name type="scientific">Labilibaculum antarcticum</name>
    <dbReference type="NCBI Taxonomy" id="1717717"/>
    <lineage>
        <taxon>Bacteria</taxon>
        <taxon>Pseudomonadati</taxon>
        <taxon>Bacteroidota</taxon>
        <taxon>Bacteroidia</taxon>
        <taxon>Marinilabiliales</taxon>
        <taxon>Marinifilaceae</taxon>
        <taxon>Labilibaculum</taxon>
    </lineage>
</organism>
<dbReference type="Pfam" id="PF17642">
    <property type="entry name" value="TssD"/>
    <property type="match status" value="1"/>
</dbReference>
<protein>
    <recommendedName>
        <fullName evidence="3">Phage tail protein</fullName>
    </recommendedName>
</protein>
<dbReference type="EMBL" id="AP018042">
    <property type="protein sequence ID" value="BAX80224.1"/>
    <property type="molecule type" value="Genomic_DNA"/>
</dbReference>
<evidence type="ECO:0000313" key="2">
    <source>
        <dbReference type="Proteomes" id="UP000218267"/>
    </source>
</evidence>
<dbReference type="OrthoDB" id="955509at2"/>